<gene>
    <name evidence="2" type="ORF">PHYPO_G00203980</name>
</gene>
<protein>
    <submittedName>
        <fullName evidence="2">Uncharacterized protein</fullName>
    </submittedName>
</protein>
<sequence>MRGWRESDQVEQKGKGHGKRKRFKKKQRNVAKFLICSGLQVQVETVNLALVQWSHIRFSQGVRQLCCRSFSSVSNSGAGEKSIPAAGTRMWR</sequence>
<dbReference type="AlphaFoldDB" id="A0A5N5PBH0"/>
<evidence type="ECO:0000256" key="1">
    <source>
        <dbReference type="SAM" id="MobiDB-lite"/>
    </source>
</evidence>
<keyword evidence="3" id="KW-1185">Reference proteome</keyword>
<proteinExistence type="predicted"/>
<accession>A0A5N5PBH0</accession>
<evidence type="ECO:0000313" key="2">
    <source>
        <dbReference type="EMBL" id="KAB5576912.1"/>
    </source>
</evidence>
<comment type="caution">
    <text evidence="2">The sequence shown here is derived from an EMBL/GenBank/DDBJ whole genome shotgun (WGS) entry which is preliminary data.</text>
</comment>
<dbReference type="Proteomes" id="UP000327468">
    <property type="component" value="Chromosome 5"/>
</dbReference>
<reference evidence="2 3" key="1">
    <citation type="submission" date="2019-06" db="EMBL/GenBank/DDBJ databases">
        <title>A chromosome-scale genome assembly of the striped catfish, Pangasianodon hypophthalmus.</title>
        <authorList>
            <person name="Wen M."/>
            <person name="Zahm M."/>
            <person name="Roques C."/>
            <person name="Cabau C."/>
            <person name="Klopp C."/>
            <person name="Donnadieu C."/>
            <person name="Jouanno E."/>
            <person name="Avarre J.-C."/>
            <person name="Campet M."/>
            <person name="Ha T.T.T."/>
            <person name="Dugue R."/>
            <person name="Lampietro C."/>
            <person name="Louis A."/>
            <person name="Herpin A."/>
            <person name="Echchiki A."/>
            <person name="Berthelot C."/>
            <person name="Parey E."/>
            <person name="Roest-Crollius H."/>
            <person name="Braasch I."/>
            <person name="Postlethwait J."/>
            <person name="Bobe J."/>
            <person name="Montfort J."/>
            <person name="Bouchez O."/>
            <person name="Begum T."/>
            <person name="Schartl M."/>
            <person name="Guiguen Y."/>
        </authorList>
    </citation>
    <scope>NUCLEOTIDE SEQUENCE [LARGE SCALE GENOMIC DNA]</scope>
    <source>
        <strain evidence="2 3">Indonesia</strain>
        <tissue evidence="2">Blood</tissue>
    </source>
</reference>
<dbReference type="EMBL" id="VFJC01000006">
    <property type="protein sequence ID" value="KAB5576912.1"/>
    <property type="molecule type" value="Genomic_DNA"/>
</dbReference>
<feature type="compositionally biased region" description="Basic and acidic residues" evidence="1">
    <location>
        <begin position="1"/>
        <end position="14"/>
    </location>
</feature>
<feature type="compositionally biased region" description="Basic residues" evidence="1">
    <location>
        <begin position="15"/>
        <end position="26"/>
    </location>
</feature>
<name>A0A5N5PBH0_PANHP</name>
<feature type="region of interest" description="Disordered" evidence="1">
    <location>
        <begin position="1"/>
        <end position="26"/>
    </location>
</feature>
<feature type="region of interest" description="Disordered" evidence="1">
    <location>
        <begin position="72"/>
        <end position="92"/>
    </location>
</feature>
<evidence type="ECO:0000313" key="3">
    <source>
        <dbReference type="Proteomes" id="UP000327468"/>
    </source>
</evidence>
<organism evidence="2 3">
    <name type="scientific">Pangasianodon hypophthalmus</name>
    <name type="common">Striped catfish</name>
    <name type="synonym">Helicophagus hypophthalmus</name>
    <dbReference type="NCBI Taxonomy" id="310915"/>
    <lineage>
        <taxon>Eukaryota</taxon>
        <taxon>Metazoa</taxon>
        <taxon>Chordata</taxon>
        <taxon>Craniata</taxon>
        <taxon>Vertebrata</taxon>
        <taxon>Euteleostomi</taxon>
        <taxon>Actinopterygii</taxon>
        <taxon>Neopterygii</taxon>
        <taxon>Teleostei</taxon>
        <taxon>Ostariophysi</taxon>
        <taxon>Siluriformes</taxon>
        <taxon>Pangasiidae</taxon>
        <taxon>Pangasianodon</taxon>
    </lineage>
</organism>